<dbReference type="GO" id="GO:0016020">
    <property type="term" value="C:membrane"/>
    <property type="evidence" value="ECO:0007669"/>
    <property type="project" value="UniProtKB-SubCell"/>
</dbReference>
<dbReference type="GO" id="GO:0120029">
    <property type="term" value="P:proton export across plasma membrane"/>
    <property type="evidence" value="ECO:0007669"/>
    <property type="project" value="InterPro"/>
</dbReference>
<dbReference type="Gene3D" id="2.70.150.10">
    <property type="entry name" value="Calcium-transporting ATPase, cytoplasmic transduction domain A"/>
    <property type="match status" value="1"/>
</dbReference>
<dbReference type="InterPro" id="IPR001757">
    <property type="entry name" value="P_typ_ATPase"/>
</dbReference>
<organism evidence="14 15">
    <name type="scientific">Salinisphaera hydrothermalis (strain C41B8)</name>
    <dbReference type="NCBI Taxonomy" id="1304275"/>
    <lineage>
        <taxon>Bacteria</taxon>
        <taxon>Pseudomonadati</taxon>
        <taxon>Pseudomonadota</taxon>
        <taxon>Gammaproteobacteria</taxon>
        <taxon>Salinisphaerales</taxon>
        <taxon>Salinisphaeraceae</taxon>
        <taxon>Salinisphaera</taxon>
    </lineage>
</organism>
<evidence type="ECO:0000256" key="6">
    <source>
        <dbReference type="ARBA" id="ARBA00022741"/>
    </source>
</evidence>
<feature type="transmembrane region" description="Helical" evidence="12">
    <location>
        <begin position="253"/>
        <end position="286"/>
    </location>
</feature>
<feature type="transmembrane region" description="Helical" evidence="12">
    <location>
        <begin position="226"/>
        <end position="247"/>
    </location>
</feature>
<keyword evidence="10 12" id="KW-1133">Transmembrane helix</keyword>
<dbReference type="SMART" id="SM00831">
    <property type="entry name" value="Cation_ATPase_N"/>
    <property type="match status" value="1"/>
</dbReference>
<dbReference type="Pfam" id="PF00690">
    <property type="entry name" value="Cation_ATPase_N"/>
    <property type="match status" value="1"/>
</dbReference>
<dbReference type="GO" id="GO:0016887">
    <property type="term" value="F:ATP hydrolysis activity"/>
    <property type="evidence" value="ECO:0007669"/>
    <property type="project" value="InterPro"/>
</dbReference>
<dbReference type="Gene3D" id="3.40.50.1000">
    <property type="entry name" value="HAD superfamily/HAD-like"/>
    <property type="match status" value="1"/>
</dbReference>
<dbReference type="GO" id="GO:0005524">
    <property type="term" value="F:ATP binding"/>
    <property type="evidence" value="ECO:0007669"/>
    <property type="project" value="UniProtKB-KW"/>
</dbReference>
<dbReference type="PROSITE" id="PS00154">
    <property type="entry name" value="ATPASE_E1_E2"/>
    <property type="match status" value="1"/>
</dbReference>
<dbReference type="CDD" id="cd02076">
    <property type="entry name" value="P-type_ATPase_H"/>
    <property type="match status" value="1"/>
</dbReference>
<dbReference type="SUPFAM" id="SSF81665">
    <property type="entry name" value="Calcium ATPase, transmembrane domain M"/>
    <property type="match status" value="1"/>
</dbReference>
<dbReference type="EMBL" id="APNK01000015">
    <property type="protein sequence ID" value="KEZ77203.1"/>
    <property type="molecule type" value="Genomic_DNA"/>
</dbReference>
<dbReference type="InterPro" id="IPR036412">
    <property type="entry name" value="HAD-like_sf"/>
</dbReference>
<dbReference type="InterPro" id="IPR044492">
    <property type="entry name" value="P_typ_ATPase_HD_dom"/>
</dbReference>
<dbReference type="NCBIfam" id="TIGR01494">
    <property type="entry name" value="ATPase_P-type"/>
    <property type="match status" value="2"/>
</dbReference>
<evidence type="ECO:0000256" key="11">
    <source>
        <dbReference type="ARBA" id="ARBA00023136"/>
    </source>
</evidence>
<comment type="subcellular location">
    <subcellularLocation>
        <location evidence="1">Membrane</location>
        <topology evidence="1">Multi-pass membrane protein</topology>
    </subcellularLocation>
</comment>
<comment type="similarity">
    <text evidence="2">Belongs to the cation transport ATPase (P-type) (TC 3.A.3) family. Type IIIA subfamily.</text>
</comment>
<dbReference type="PRINTS" id="PR00119">
    <property type="entry name" value="CATATPASE"/>
</dbReference>
<keyword evidence="8" id="KW-0460">Magnesium</keyword>
<feature type="transmembrane region" description="Helical" evidence="12">
    <location>
        <begin position="772"/>
        <end position="791"/>
    </location>
</feature>
<evidence type="ECO:0000259" key="13">
    <source>
        <dbReference type="SMART" id="SM00831"/>
    </source>
</evidence>
<keyword evidence="7" id="KW-0067">ATP-binding</keyword>
<evidence type="ECO:0000256" key="4">
    <source>
        <dbReference type="ARBA" id="ARBA00022692"/>
    </source>
</evidence>
<sequence>MNEFAALDTAAALAKLDTRMDGLDSQSARSRLASVGPNALSEKKRSLWRQLVSYFWGPIPWMIELAAVLSAVDGDWDSFIVILAMLLINGGIGFWEEKSAGDALDALKGQLALKARVRRDGKWAEIDAADLVPGDIVRLRLGDVTPADVKLLEGDYLSVDQSALTGESLPVTKNMGDIAYSSTLIKEGEMVAVVCATGAQTYFGQTAKLVQTAGAVSHFQKAVLRIGNMLIVCAAALSLLLIGVEIARGMPILQLLSFVLIVVVASIPVALPAVLSVTMALGALALSRMKAIVSRLESIEEIAGVDVLCSDKTGTLTKNQLTLGEPVVFAETGPADVVLCAALASKPEDRDAIDNAIIQGLSDASVLEGYQQTHFTPFDPVHKRTEAAIADGHHQAFRATKGAPQVVFELCALSGEMLDQATKAVNDAAQRGYRTLGVARLDDGQTRWQFLGILPLYDPPRDDSKETIAVARDHGIDVKMVTGDNVAIAREIARQLDMGTNIQPAGRLADAAADDADGPALAARTIEQADGFAEVFPEHKYSIVKSLQDSGHIVAMTGDGVNDAPALKQAEVGIAVSGATDAARSAASLILTAPGLSVIIAAVEEARRIFERMMSYTIYRIAMTLSIMAFVVLVMLLHNRYPLTTIMIILIALLDDIPIMTIAWDNAELSPKPVRWQMDRLLTISAVLGLLALIQSLGLYWLARHWFHIGISETQSMMFLRFIVGGHLLLFVTRTRHPLWRPPYPSWQLSIAIIGTQIVGVCFVAFGWLMPAISWLSIGLIWLYALGWMLVMDWVKLKTYRFLDVYPRSGAHAWMHIKQVIKPISLRRTH</sequence>
<feature type="domain" description="Cation-transporting P-type ATPase N-terminal" evidence="13">
    <location>
        <begin position="3"/>
        <end position="75"/>
    </location>
</feature>
<dbReference type="eggNOG" id="COG0474">
    <property type="taxonomic scope" value="Bacteria"/>
</dbReference>
<keyword evidence="9" id="KW-1278">Translocase</keyword>
<dbReference type="InterPro" id="IPR006534">
    <property type="entry name" value="P-type_ATPase_IIIA"/>
</dbReference>
<dbReference type="FunFam" id="3.40.1110.10:FF:000005">
    <property type="entry name" value="Plasma membrane ATPase"/>
    <property type="match status" value="1"/>
</dbReference>
<feature type="transmembrane region" description="Helical" evidence="12">
    <location>
        <begin position="684"/>
        <end position="703"/>
    </location>
</feature>
<feature type="transmembrane region" description="Helical" evidence="12">
    <location>
        <begin position="51"/>
        <end position="72"/>
    </location>
</feature>
<evidence type="ECO:0000256" key="3">
    <source>
        <dbReference type="ARBA" id="ARBA00022553"/>
    </source>
</evidence>
<dbReference type="InterPro" id="IPR023214">
    <property type="entry name" value="HAD_sf"/>
</dbReference>
<dbReference type="SFLD" id="SFLDF00027">
    <property type="entry name" value="p-type_atpase"/>
    <property type="match status" value="1"/>
</dbReference>
<feature type="transmembrane region" description="Helical" evidence="12">
    <location>
        <begin position="715"/>
        <end position="732"/>
    </location>
</feature>
<dbReference type="InterPro" id="IPR023298">
    <property type="entry name" value="ATPase_P-typ_TM_dom_sf"/>
</dbReference>
<dbReference type="InterPro" id="IPR059000">
    <property type="entry name" value="ATPase_P-type_domA"/>
</dbReference>
<dbReference type="STRING" id="1304275.C41B8_10800"/>
<dbReference type="InterPro" id="IPR018303">
    <property type="entry name" value="ATPase_P-typ_P_site"/>
</dbReference>
<dbReference type="SUPFAM" id="SSF56784">
    <property type="entry name" value="HAD-like"/>
    <property type="match status" value="1"/>
</dbReference>
<proteinExistence type="inferred from homology"/>
<dbReference type="Pfam" id="PF00702">
    <property type="entry name" value="Hydrolase"/>
    <property type="match status" value="1"/>
</dbReference>
<dbReference type="GO" id="GO:0046872">
    <property type="term" value="F:metal ion binding"/>
    <property type="evidence" value="ECO:0007669"/>
    <property type="project" value="UniProtKB-KW"/>
</dbReference>
<dbReference type="Gene3D" id="3.40.1110.10">
    <property type="entry name" value="Calcium-transporting ATPase, cytoplasmic domain N"/>
    <property type="match status" value="1"/>
</dbReference>
<dbReference type="Gene3D" id="1.20.1110.10">
    <property type="entry name" value="Calcium-transporting ATPase, transmembrane domain"/>
    <property type="match status" value="1"/>
</dbReference>
<protein>
    <submittedName>
        <fullName evidence="14">Plasma-membrane proton-efflux P-type ATPase</fullName>
    </submittedName>
</protein>
<accession>A0A084IKG9</accession>
<keyword evidence="6" id="KW-0547">Nucleotide-binding</keyword>
<dbReference type="InterPro" id="IPR023299">
    <property type="entry name" value="ATPase_P-typ_cyto_dom_N"/>
</dbReference>
<dbReference type="SFLD" id="SFLDG00002">
    <property type="entry name" value="C1.7:_P-type_atpase_like"/>
    <property type="match status" value="1"/>
</dbReference>
<evidence type="ECO:0000313" key="14">
    <source>
        <dbReference type="EMBL" id="KEZ77203.1"/>
    </source>
</evidence>
<evidence type="ECO:0000256" key="2">
    <source>
        <dbReference type="ARBA" id="ARBA00008804"/>
    </source>
</evidence>
<dbReference type="InterPro" id="IPR004014">
    <property type="entry name" value="ATPase_P-typ_cation-transptr_N"/>
</dbReference>
<keyword evidence="3" id="KW-0597">Phosphoprotein</keyword>
<dbReference type="FunFam" id="3.40.50.1000:FF:000211">
    <property type="entry name" value="Plasma membrane ATPase"/>
    <property type="match status" value="1"/>
</dbReference>
<keyword evidence="4 12" id="KW-0812">Transmembrane</keyword>
<keyword evidence="5" id="KW-0479">Metal-binding</keyword>
<dbReference type="InterPro" id="IPR008250">
    <property type="entry name" value="ATPase_P-typ_transduc_dom_A_sf"/>
</dbReference>
<evidence type="ECO:0000256" key="8">
    <source>
        <dbReference type="ARBA" id="ARBA00022842"/>
    </source>
</evidence>
<dbReference type="GO" id="GO:0008553">
    <property type="term" value="F:P-type proton-exporting transporter activity"/>
    <property type="evidence" value="ECO:0007669"/>
    <property type="project" value="InterPro"/>
</dbReference>
<evidence type="ECO:0000256" key="10">
    <source>
        <dbReference type="ARBA" id="ARBA00022989"/>
    </source>
</evidence>
<evidence type="ECO:0000256" key="5">
    <source>
        <dbReference type="ARBA" id="ARBA00022723"/>
    </source>
</evidence>
<name>A0A084IKG9_SALHC</name>
<evidence type="ECO:0000256" key="7">
    <source>
        <dbReference type="ARBA" id="ARBA00022840"/>
    </source>
</evidence>
<evidence type="ECO:0000256" key="1">
    <source>
        <dbReference type="ARBA" id="ARBA00004141"/>
    </source>
</evidence>
<dbReference type="SUPFAM" id="SSF81653">
    <property type="entry name" value="Calcium ATPase, transduction domain A"/>
    <property type="match status" value="1"/>
</dbReference>
<feature type="transmembrane region" description="Helical" evidence="12">
    <location>
        <begin position="78"/>
        <end position="95"/>
    </location>
</feature>
<gene>
    <name evidence="14" type="ORF">C41B8_10800</name>
</gene>
<feature type="transmembrane region" description="Helical" evidence="12">
    <location>
        <begin position="643"/>
        <end position="664"/>
    </location>
</feature>
<feature type="transmembrane region" description="Helical" evidence="12">
    <location>
        <begin position="744"/>
        <end position="766"/>
    </location>
</feature>
<dbReference type="PATRIC" id="fig|1304275.5.peg.2205"/>
<keyword evidence="15" id="KW-1185">Reference proteome</keyword>
<dbReference type="Proteomes" id="UP000028302">
    <property type="component" value="Unassembled WGS sequence"/>
</dbReference>
<comment type="caution">
    <text evidence="14">The sequence shown here is derived from an EMBL/GenBank/DDBJ whole genome shotgun (WGS) entry which is preliminary data.</text>
</comment>
<dbReference type="PANTHER" id="PTHR42861">
    <property type="entry name" value="CALCIUM-TRANSPORTING ATPASE"/>
    <property type="match status" value="1"/>
</dbReference>
<feature type="transmembrane region" description="Helical" evidence="12">
    <location>
        <begin position="617"/>
        <end position="637"/>
    </location>
</feature>
<keyword evidence="11 12" id="KW-0472">Membrane</keyword>
<dbReference type="AlphaFoldDB" id="A0A084IKG9"/>
<evidence type="ECO:0000256" key="9">
    <source>
        <dbReference type="ARBA" id="ARBA00022967"/>
    </source>
</evidence>
<dbReference type="FunFam" id="2.70.150.10:FF:000042">
    <property type="entry name" value="Plasma membrane ATPase"/>
    <property type="match status" value="1"/>
</dbReference>
<dbReference type="SFLD" id="SFLDS00003">
    <property type="entry name" value="Haloacid_Dehalogenase"/>
    <property type="match status" value="1"/>
</dbReference>
<evidence type="ECO:0000313" key="15">
    <source>
        <dbReference type="Proteomes" id="UP000028302"/>
    </source>
</evidence>
<evidence type="ECO:0000256" key="12">
    <source>
        <dbReference type="SAM" id="Phobius"/>
    </source>
</evidence>
<dbReference type="PRINTS" id="PR00120">
    <property type="entry name" value="HATPASE"/>
</dbReference>
<dbReference type="Pfam" id="PF00122">
    <property type="entry name" value="E1-E2_ATPase"/>
    <property type="match status" value="1"/>
</dbReference>
<dbReference type="NCBIfam" id="TIGR01647">
    <property type="entry name" value="ATPase-IIIA_H"/>
    <property type="match status" value="1"/>
</dbReference>
<reference evidence="14 15" key="1">
    <citation type="submission" date="2013-03" db="EMBL/GenBank/DDBJ databases">
        <title>Salinisphaera hydrothermalis C41B8 Genome Sequencing.</title>
        <authorList>
            <person name="Li C."/>
            <person name="Lai Q."/>
            <person name="Shao Z."/>
        </authorList>
    </citation>
    <scope>NUCLEOTIDE SEQUENCE [LARGE SCALE GENOMIC DNA]</scope>
    <source>
        <strain evidence="14 15">C41B8</strain>
    </source>
</reference>